<gene>
    <name evidence="2" type="ORF">NCTC11343_03379</name>
</gene>
<dbReference type="Proteomes" id="UP000251241">
    <property type="component" value="Unassembled WGS sequence"/>
</dbReference>
<dbReference type="AlphaFoldDB" id="A0A2X2LG31"/>
<dbReference type="EMBL" id="UAUU01000009">
    <property type="protein sequence ID" value="SPZ88250.1"/>
    <property type="molecule type" value="Genomic_DNA"/>
</dbReference>
<dbReference type="GO" id="GO:0050135">
    <property type="term" value="F:NADP+ nucleosidase activity"/>
    <property type="evidence" value="ECO:0007669"/>
    <property type="project" value="InterPro"/>
</dbReference>
<protein>
    <submittedName>
        <fullName evidence="2">ABC-type sugar transport system, periplasmic component</fullName>
    </submittedName>
</protein>
<accession>A0A2X2LG31</accession>
<evidence type="ECO:0000313" key="2">
    <source>
        <dbReference type="EMBL" id="SPZ88250.1"/>
    </source>
</evidence>
<name>A0A2X2LG31_SPHMU</name>
<evidence type="ECO:0000259" key="1">
    <source>
        <dbReference type="Pfam" id="PF10137"/>
    </source>
</evidence>
<reference evidence="2 3" key="1">
    <citation type="submission" date="2018-06" db="EMBL/GenBank/DDBJ databases">
        <authorList>
            <consortium name="Pathogen Informatics"/>
            <person name="Doyle S."/>
        </authorList>
    </citation>
    <scope>NUCLEOTIDE SEQUENCE [LARGE SCALE GENOMIC DNA]</scope>
    <source>
        <strain evidence="2 3">NCTC11343</strain>
    </source>
</reference>
<organism evidence="2 3">
    <name type="scientific">Sphingobacterium multivorum</name>
    <dbReference type="NCBI Taxonomy" id="28454"/>
    <lineage>
        <taxon>Bacteria</taxon>
        <taxon>Pseudomonadati</taxon>
        <taxon>Bacteroidota</taxon>
        <taxon>Sphingobacteriia</taxon>
        <taxon>Sphingobacteriales</taxon>
        <taxon>Sphingobacteriaceae</taxon>
        <taxon>Sphingobacterium</taxon>
    </lineage>
</organism>
<feature type="domain" description="CD-NTase-associated protein 12/Pycsar effector protein TIR" evidence="1">
    <location>
        <begin position="4"/>
        <end position="97"/>
    </location>
</feature>
<dbReference type="InterPro" id="IPR019302">
    <property type="entry name" value="CAP12/PCTIR_TIR_dom"/>
</dbReference>
<keyword evidence="2" id="KW-0813">Transport</keyword>
<dbReference type="Pfam" id="PF10137">
    <property type="entry name" value="CAP12-PCTIR_TIR"/>
    <property type="match status" value="1"/>
</dbReference>
<keyword evidence="2" id="KW-0762">Sugar transport</keyword>
<evidence type="ECO:0000313" key="3">
    <source>
        <dbReference type="Proteomes" id="UP000251241"/>
    </source>
</evidence>
<sequence>MKKRIFIGSSSEQLTTLNEIVDLFGDRIECIPWTDAFALNKSGLDSLIKQTRLADFSILIATKDDLTKQRGESLTKPRDNVILNSGYFWGLQDRKNVT</sequence>
<proteinExistence type="predicted"/>